<protein>
    <submittedName>
        <fullName evidence="1">BnaA01g22880D protein</fullName>
    </submittedName>
</protein>
<gene>
    <name evidence="1" type="primary">BnaA01g22880D</name>
    <name evidence="1" type="ORF">GSBRNA2T00086852001</name>
</gene>
<accession>A0A078IAH6</accession>
<keyword evidence="2" id="KW-1185">Reference proteome</keyword>
<name>A0A078IAH6_BRANA</name>
<organism evidence="1 2">
    <name type="scientific">Brassica napus</name>
    <name type="common">Rape</name>
    <dbReference type="NCBI Taxonomy" id="3708"/>
    <lineage>
        <taxon>Eukaryota</taxon>
        <taxon>Viridiplantae</taxon>
        <taxon>Streptophyta</taxon>
        <taxon>Embryophyta</taxon>
        <taxon>Tracheophyta</taxon>
        <taxon>Spermatophyta</taxon>
        <taxon>Magnoliopsida</taxon>
        <taxon>eudicotyledons</taxon>
        <taxon>Gunneridae</taxon>
        <taxon>Pentapetalae</taxon>
        <taxon>rosids</taxon>
        <taxon>malvids</taxon>
        <taxon>Brassicales</taxon>
        <taxon>Brassicaceae</taxon>
        <taxon>Brassiceae</taxon>
        <taxon>Brassica</taxon>
    </lineage>
</organism>
<sequence>MPLLEGTILPIKEGALGNIRIIAFRDTDSPMRCVEPFAFLISGKSWLTCSYTGSPRKPSQRMRMKLGRLWITCS</sequence>
<dbReference type="PaxDb" id="3708-A0A078IAH6"/>
<proteinExistence type="predicted"/>
<dbReference type="AlphaFoldDB" id="A0A078IAH6"/>
<reference evidence="1 2" key="1">
    <citation type="journal article" date="2014" name="Science">
        <title>Plant genetics. Early allopolyploid evolution in the post-Neolithic Brassica napus oilseed genome.</title>
        <authorList>
            <person name="Chalhoub B."/>
            <person name="Denoeud F."/>
            <person name="Liu S."/>
            <person name="Parkin I.A."/>
            <person name="Tang H."/>
            <person name="Wang X."/>
            <person name="Chiquet J."/>
            <person name="Belcram H."/>
            <person name="Tong C."/>
            <person name="Samans B."/>
            <person name="Correa M."/>
            <person name="Da Silva C."/>
            <person name="Just J."/>
            <person name="Falentin C."/>
            <person name="Koh C.S."/>
            <person name="Le Clainche I."/>
            <person name="Bernard M."/>
            <person name="Bento P."/>
            <person name="Noel B."/>
            <person name="Labadie K."/>
            <person name="Alberti A."/>
            <person name="Charles M."/>
            <person name="Arnaud D."/>
            <person name="Guo H."/>
            <person name="Daviaud C."/>
            <person name="Alamery S."/>
            <person name="Jabbari K."/>
            <person name="Zhao M."/>
            <person name="Edger P.P."/>
            <person name="Chelaifa H."/>
            <person name="Tack D."/>
            <person name="Lassalle G."/>
            <person name="Mestiri I."/>
            <person name="Schnel N."/>
            <person name="Le Paslier M.C."/>
            <person name="Fan G."/>
            <person name="Renault V."/>
            <person name="Bayer P.E."/>
            <person name="Golicz A.A."/>
            <person name="Manoli S."/>
            <person name="Lee T.H."/>
            <person name="Thi V.H."/>
            <person name="Chalabi S."/>
            <person name="Hu Q."/>
            <person name="Fan C."/>
            <person name="Tollenaere R."/>
            <person name="Lu Y."/>
            <person name="Battail C."/>
            <person name="Shen J."/>
            <person name="Sidebottom C.H."/>
            <person name="Wang X."/>
            <person name="Canaguier A."/>
            <person name="Chauveau A."/>
            <person name="Berard A."/>
            <person name="Deniot G."/>
            <person name="Guan M."/>
            <person name="Liu Z."/>
            <person name="Sun F."/>
            <person name="Lim Y.P."/>
            <person name="Lyons E."/>
            <person name="Town C.D."/>
            <person name="Bancroft I."/>
            <person name="Wang X."/>
            <person name="Meng J."/>
            <person name="Ma J."/>
            <person name="Pires J.C."/>
            <person name="King G.J."/>
            <person name="Brunel D."/>
            <person name="Delourme R."/>
            <person name="Renard M."/>
            <person name="Aury J.M."/>
            <person name="Adams K.L."/>
            <person name="Batley J."/>
            <person name="Snowdon R.J."/>
            <person name="Tost J."/>
            <person name="Edwards D."/>
            <person name="Zhou Y."/>
            <person name="Hua W."/>
            <person name="Sharpe A.G."/>
            <person name="Paterson A.H."/>
            <person name="Guan C."/>
            <person name="Wincker P."/>
        </authorList>
    </citation>
    <scope>NUCLEOTIDE SEQUENCE [LARGE SCALE GENOMIC DNA]</scope>
    <source>
        <strain evidence="2">cv. Darmor-bzh</strain>
    </source>
</reference>
<dbReference type="EMBL" id="LK032701">
    <property type="protein sequence ID" value="CDY47162.1"/>
    <property type="molecule type" value="Genomic_DNA"/>
</dbReference>
<dbReference type="Gramene" id="CDY47162">
    <property type="protein sequence ID" value="CDY47162"/>
    <property type="gene ID" value="GSBRNA2T00086852001"/>
</dbReference>
<evidence type="ECO:0000313" key="1">
    <source>
        <dbReference type="EMBL" id="CDY47162.1"/>
    </source>
</evidence>
<dbReference type="Proteomes" id="UP000028999">
    <property type="component" value="Unassembled WGS sequence"/>
</dbReference>
<evidence type="ECO:0000313" key="2">
    <source>
        <dbReference type="Proteomes" id="UP000028999"/>
    </source>
</evidence>